<accession>A0A4R6Z0T9</accession>
<comment type="caution">
    <text evidence="7">The sequence shown here is derived from an EMBL/GenBank/DDBJ whole genome shotgun (WGS) entry which is preliminary data.</text>
</comment>
<keyword evidence="8" id="KW-1185">Reference proteome</keyword>
<name>A0A4R6Z0T9_9GAMM</name>
<dbReference type="GO" id="GO:0005886">
    <property type="term" value="C:plasma membrane"/>
    <property type="evidence" value="ECO:0007669"/>
    <property type="project" value="UniProtKB-SubCell"/>
</dbReference>
<reference evidence="7 8" key="1">
    <citation type="submission" date="2019-03" db="EMBL/GenBank/DDBJ databases">
        <title>Genomic Encyclopedia of Type Strains, Phase IV (KMG-IV): sequencing the most valuable type-strain genomes for metagenomic binning, comparative biology and taxonomic classification.</title>
        <authorList>
            <person name="Goeker M."/>
        </authorList>
    </citation>
    <scope>NUCLEOTIDE SEQUENCE [LARGE SCALE GENOMIC DNA]</scope>
    <source>
        <strain evidence="7 8">DSM 21667</strain>
    </source>
</reference>
<feature type="transmembrane region" description="Helical" evidence="6">
    <location>
        <begin position="244"/>
        <end position="268"/>
    </location>
</feature>
<evidence type="ECO:0000256" key="1">
    <source>
        <dbReference type="ARBA" id="ARBA00004651"/>
    </source>
</evidence>
<proteinExistence type="predicted"/>
<dbReference type="InterPro" id="IPR022791">
    <property type="entry name" value="L-PG_synthase/AglD"/>
</dbReference>
<keyword evidence="4 6" id="KW-1133">Transmembrane helix</keyword>
<dbReference type="EMBL" id="SNZH01000005">
    <property type="protein sequence ID" value="TDR44989.1"/>
    <property type="molecule type" value="Genomic_DNA"/>
</dbReference>
<keyword evidence="3 6" id="KW-0812">Transmembrane</keyword>
<feature type="transmembrane region" description="Helical" evidence="6">
    <location>
        <begin position="162"/>
        <end position="186"/>
    </location>
</feature>
<keyword evidence="5 6" id="KW-0472">Membrane</keyword>
<evidence type="ECO:0000256" key="4">
    <source>
        <dbReference type="ARBA" id="ARBA00022989"/>
    </source>
</evidence>
<evidence type="ECO:0000256" key="5">
    <source>
        <dbReference type="ARBA" id="ARBA00023136"/>
    </source>
</evidence>
<protein>
    <submittedName>
        <fullName evidence="7">Uncharacterized protein</fullName>
    </submittedName>
</protein>
<comment type="subcellular location">
    <subcellularLocation>
        <location evidence="1">Cell membrane</location>
        <topology evidence="1">Multi-pass membrane protein</topology>
    </subcellularLocation>
</comment>
<gene>
    <name evidence="7" type="ORF">DFR29_105172</name>
</gene>
<evidence type="ECO:0000256" key="3">
    <source>
        <dbReference type="ARBA" id="ARBA00022692"/>
    </source>
</evidence>
<dbReference type="RefSeq" id="WP_166654003.1">
    <property type="nucleotide sequence ID" value="NZ_SNZH01000005.1"/>
</dbReference>
<dbReference type="Pfam" id="PF03706">
    <property type="entry name" value="LPG_synthase_TM"/>
    <property type="match status" value="1"/>
</dbReference>
<dbReference type="Proteomes" id="UP000295293">
    <property type="component" value="Unassembled WGS sequence"/>
</dbReference>
<evidence type="ECO:0000313" key="8">
    <source>
        <dbReference type="Proteomes" id="UP000295293"/>
    </source>
</evidence>
<organism evidence="7 8">
    <name type="scientific">Tahibacter aquaticus</name>
    <dbReference type="NCBI Taxonomy" id="520092"/>
    <lineage>
        <taxon>Bacteria</taxon>
        <taxon>Pseudomonadati</taxon>
        <taxon>Pseudomonadota</taxon>
        <taxon>Gammaproteobacteria</taxon>
        <taxon>Lysobacterales</taxon>
        <taxon>Rhodanobacteraceae</taxon>
        <taxon>Tahibacter</taxon>
    </lineage>
</organism>
<dbReference type="AlphaFoldDB" id="A0A4R6Z0T9"/>
<evidence type="ECO:0000256" key="2">
    <source>
        <dbReference type="ARBA" id="ARBA00022475"/>
    </source>
</evidence>
<feature type="transmembrane region" description="Helical" evidence="6">
    <location>
        <begin position="18"/>
        <end position="38"/>
    </location>
</feature>
<keyword evidence="2" id="KW-1003">Cell membrane</keyword>
<evidence type="ECO:0000313" key="7">
    <source>
        <dbReference type="EMBL" id="TDR44989.1"/>
    </source>
</evidence>
<sequence>MAAIDSAAAPPRPGWQRWGLRLLWLAFAALTAWLLWNIAHETDWNAVREALQRRSWRSIALIAGVALTSYAVYGLLDVIGAASLGLALPRWRVWLIAMTSYACNLNLGSLVGAAAMRYRLYGQHGVAVADVSRLIALSMASNWMGFLLLLTSMPLWGSERALARWTGAGLAWAISLAAIAVLALYFRACFARKTWRLRGHVFRFPPWPVAAAQVGVAASNWALMGALLNLALGDQAGYAESLGSLLVAAVAGAATHVPGGWGVLDYVLVKSLAGGDPHRLVAGVLVYRAAYYLLPLSLAGAGLLLMGRWRKVD</sequence>
<feature type="transmembrane region" description="Helical" evidence="6">
    <location>
        <begin position="93"/>
        <end position="113"/>
    </location>
</feature>
<feature type="transmembrane region" description="Helical" evidence="6">
    <location>
        <begin position="289"/>
        <end position="309"/>
    </location>
</feature>
<evidence type="ECO:0000256" key="6">
    <source>
        <dbReference type="SAM" id="Phobius"/>
    </source>
</evidence>
<feature type="transmembrane region" description="Helical" evidence="6">
    <location>
        <begin position="59"/>
        <end position="87"/>
    </location>
</feature>
<feature type="transmembrane region" description="Helical" evidence="6">
    <location>
        <begin position="134"/>
        <end position="156"/>
    </location>
</feature>